<accession>I0JSM4</accession>
<sequence length="39" mass="4897">MKNNQLHVHSFQFYYPLLLKKLEFFKNVCKFKVKDYMIL</sequence>
<evidence type="ECO:0000313" key="2">
    <source>
        <dbReference type="Proteomes" id="UP000007397"/>
    </source>
</evidence>
<dbReference type="KEGG" id="hhd:HBHAL_4808"/>
<organism evidence="1 2">
    <name type="scientific">Halobacillus halophilus (strain ATCC 35676 / DSM 2266 / JCM 20832 / KCTC 3685 / LMG 17431 / NBRC 102448 / NCIMB 2269)</name>
    <name type="common">Sporosarcina halophila</name>
    <dbReference type="NCBI Taxonomy" id="866895"/>
    <lineage>
        <taxon>Bacteria</taxon>
        <taxon>Bacillati</taxon>
        <taxon>Bacillota</taxon>
        <taxon>Bacilli</taxon>
        <taxon>Bacillales</taxon>
        <taxon>Bacillaceae</taxon>
        <taxon>Halobacillus</taxon>
    </lineage>
</organism>
<dbReference type="HOGENOM" id="CLU_3310673_0_0_9"/>
<dbReference type="PATRIC" id="fig|866895.3.peg.3846"/>
<protein>
    <submittedName>
        <fullName evidence="1">Uncharacterized protein</fullName>
    </submittedName>
</protein>
<dbReference type="EMBL" id="HE717023">
    <property type="protein sequence ID" value="CCG47146.1"/>
    <property type="molecule type" value="Genomic_DNA"/>
</dbReference>
<gene>
    <name evidence="1" type="ordered locus">HBHAL_4808</name>
</gene>
<dbReference type="AlphaFoldDB" id="I0JSM4"/>
<proteinExistence type="predicted"/>
<keyword evidence="2" id="KW-1185">Reference proteome</keyword>
<dbReference type="Proteomes" id="UP000007397">
    <property type="component" value="Chromosome"/>
</dbReference>
<reference evidence="1 2" key="1">
    <citation type="journal article" date="2013" name="Environ. Microbiol.">
        <title>Chloride and organic osmolytes: a hybrid strategy to cope with elevated salinities by the moderately halophilic, chloride-dependent bacterium Halobacillus halophilus.</title>
        <authorList>
            <person name="Saum S.H."/>
            <person name="Pfeiffer F."/>
            <person name="Palm P."/>
            <person name="Rampp M."/>
            <person name="Schuster S.C."/>
            <person name="Muller V."/>
            <person name="Oesterhelt D."/>
        </authorList>
    </citation>
    <scope>NUCLEOTIDE SEQUENCE [LARGE SCALE GENOMIC DNA]</scope>
    <source>
        <strain evidence="2">ATCC 35676 / DSM 2266 / JCM 20832 / KCTC 3685 / LMG 17431 / NBRC 102448 / NCIMB 2269</strain>
    </source>
</reference>
<name>I0JSM4_HALH3</name>
<evidence type="ECO:0000313" key="1">
    <source>
        <dbReference type="EMBL" id="CCG47146.1"/>
    </source>
</evidence>
<dbReference type="STRING" id="866895.HBHAL_4808"/>